<dbReference type="InterPro" id="IPR045851">
    <property type="entry name" value="AMP-bd_C_sf"/>
</dbReference>
<dbReference type="SUPFAM" id="SSF52777">
    <property type="entry name" value="CoA-dependent acyltransferases"/>
    <property type="match status" value="1"/>
</dbReference>
<evidence type="ECO:0000259" key="4">
    <source>
        <dbReference type="PROSITE" id="PS50075"/>
    </source>
</evidence>
<feature type="domain" description="Carrier" evidence="4">
    <location>
        <begin position="155"/>
        <end position="232"/>
    </location>
</feature>
<dbReference type="Proteomes" id="UP000024376">
    <property type="component" value="Unassembled WGS sequence"/>
</dbReference>
<dbReference type="InterPro" id="IPR001242">
    <property type="entry name" value="Condensation_dom"/>
</dbReference>
<dbReference type="GO" id="GO:0016874">
    <property type="term" value="F:ligase activity"/>
    <property type="evidence" value="ECO:0007669"/>
    <property type="project" value="UniProtKB-KW"/>
</dbReference>
<dbReference type="PANTHER" id="PTHR45527:SF1">
    <property type="entry name" value="FATTY ACID SYNTHASE"/>
    <property type="match status" value="1"/>
</dbReference>
<protein>
    <submittedName>
        <fullName evidence="5">CoA-dependent acyltransferase</fullName>
    </submittedName>
</protein>
<proteinExistence type="predicted"/>
<name>A0A024S266_HYPJR</name>
<evidence type="ECO:0000256" key="1">
    <source>
        <dbReference type="ARBA" id="ARBA00022450"/>
    </source>
</evidence>
<dbReference type="InterPro" id="IPR023213">
    <property type="entry name" value="CAT-like_dom_sf"/>
</dbReference>
<keyword evidence="2" id="KW-0597">Phosphoprotein</keyword>
<dbReference type="GO" id="GO:0016746">
    <property type="term" value="F:acyltransferase activity"/>
    <property type="evidence" value="ECO:0007669"/>
    <property type="project" value="UniProtKB-KW"/>
</dbReference>
<dbReference type="FunFam" id="1.10.1200.10:FF:000005">
    <property type="entry name" value="Nonribosomal peptide synthetase 1"/>
    <property type="match status" value="1"/>
</dbReference>
<evidence type="ECO:0000256" key="2">
    <source>
        <dbReference type="ARBA" id="ARBA00022553"/>
    </source>
</evidence>
<dbReference type="PANTHER" id="PTHR45527">
    <property type="entry name" value="NONRIBOSOMAL PEPTIDE SYNTHETASE"/>
    <property type="match status" value="1"/>
</dbReference>
<dbReference type="AlphaFoldDB" id="A0A024S266"/>
<dbReference type="EMBL" id="KI911163">
    <property type="protein sequence ID" value="ETR98316.1"/>
    <property type="molecule type" value="Genomic_DNA"/>
</dbReference>
<dbReference type="Pfam" id="PF00550">
    <property type="entry name" value="PP-binding"/>
    <property type="match status" value="1"/>
</dbReference>
<sequence length="454" mass="50454">MYNPDGTIEFCSRRDTQVKIRGLRVELSEVEYRIRESLEGICQVAVDISTSDGGSRLVSYLCFTEETRSSTSSENSMDDILMPITVEVRPLLAAMVGKLRVSIPNYMIPTLFIVCRYMPSITSTKLDRTALRQVASLLTQDQISMYSLSDDNKRPPETDMERKFQSLWASILSIPADSIGRDDSFLQIGGDSISAIHLVSTARAEGLVISVKDVFDDSRLLAIAAKAVFSGKAEGRDNQIAPFSLLPPPTRDAIVMQAAEQCGIAQSAIDDAYPATSIQEGLMALSVKQRGSYVAKYVYRLASQVDIGRFKAAWMKTVELCGALRTRIILFDDSSIQVLLKDPASWEATDKETLSSLVRSDRGLQMSYGTPLCWYATVQEADTSYFVWSAHHAIYDGWTIRLILSTLESIYRNVEPSPLQAYNAFVKYTLSLDHDAATNFWANELQGSKRASFP</sequence>
<dbReference type="SUPFAM" id="SSF47336">
    <property type="entry name" value="ACP-like"/>
    <property type="match status" value="1"/>
</dbReference>
<dbReference type="InterPro" id="IPR036736">
    <property type="entry name" value="ACP-like_sf"/>
</dbReference>
<accession>A0A024S266</accession>
<dbReference type="InterPro" id="IPR009081">
    <property type="entry name" value="PP-bd_ACP"/>
</dbReference>
<dbReference type="GO" id="GO:0031177">
    <property type="term" value="F:phosphopantetheine binding"/>
    <property type="evidence" value="ECO:0007669"/>
    <property type="project" value="TreeGrafter"/>
</dbReference>
<dbReference type="GO" id="GO:0005737">
    <property type="term" value="C:cytoplasm"/>
    <property type="evidence" value="ECO:0007669"/>
    <property type="project" value="TreeGrafter"/>
</dbReference>
<gene>
    <name evidence="5" type="ORF">M419DRAFT_45274</name>
</gene>
<reference evidence="6" key="1">
    <citation type="journal article" date="2013" name="Ind. Biotechnol.">
        <title>Comparative genomics analysis of Trichoderma reesei strains.</title>
        <authorList>
            <person name="Koike H."/>
            <person name="Aerts A."/>
            <person name="LaButti K."/>
            <person name="Grigoriev I.V."/>
            <person name="Baker S.E."/>
        </authorList>
    </citation>
    <scope>NUCLEOTIDE SEQUENCE [LARGE SCALE GENOMIC DNA]</scope>
    <source>
        <strain evidence="6">ATCC 56765 / BCRC 32924 / NRRL 11460 / Rut C-30</strain>
    </source>
</reference>
<dbReference type="HOGENOM" id="CLU_602119_0_0_1"/>
<evidence type="ECO:0000313" key="6">
    <source>
        <dbReference type="Proteomes" id="UP000024376"/>
    </source>
</evidence>
<dbReference type="InterPro" id="IPR006162">
    <property type="entry name" value="Ppantetheine_attach_site"/>
</dbReference>
<dbReference type="GO" id="GO:0044550">
    <property type="term" value="P:secondary metabolite biosynthetic process"/>
    <property type="evidence" value="ECO:0007669"/>
    <property type="project" value="TreeGrafter"/>
</dbReference>
<dbReference type="PROSITE" id="PS50075">
    <property type="entry name" value="CARRIER"/>
    <property type="match status" value="1"/>
</dbReference>
<dbReference type="Pfam" id="PF00668">
    <property type="entry name" value="Condensation"/>
    <property type="match status" value="1"/>
</dbReference>
<evidence type="ECO:0000256" key="3">
    <source>
        <dbReference type="ARBA" id="ARBA00022598"/>
    </source>
</evidence>
<feature type="non-terminal residue" evidence="5">
    <location>
        <position position="454"/>
    </location>
</feature>
<dbReference type="Gene3D" id="3.30.559.10">
    <property type="entry name" value="Chloramphenicol acetyltransferase-like domain"/>
    <property type="match status" value="1"/>
</dbReference>
<keyword evidence="1" id="KW-0596">Phosphopantetheine</keyword>
<keyword evidence="5" id="KW-0808">Transferase</keyword>
<organism evidence="5 6">
    <name type="scientific">Hypocrea jecorina (strain ATCC 56765 / BCRC 32924 / NRRL 11460 / Rut C-30)</name>
    <name type="common">Trichoderma reesei</name>
    <dbReference type="NCBI Taxonomy" id="1344414"/>
    <lineage>
        <taxon>Eukaryota</taxon>
        <taxon>Fungi</taxon>
        <taxon>Dikarya</taxon>
        <taxon>Ascomycota</taxon>
        <taxon>Pezizomycotina</taxon>
        <taxon>Sordariomycetes</taxon>
        <taxon>Hypocreomycetidae</taxon>
        <taxon>Hypocreales</taxon>
        <taxon>Hypocreaceae</taxon>
        <taxon>Trichoderma</taxon>
    </lineage>
</organism>
<dbReference type="Gene3D" id="1.10.1200.10">
    <property type="entry name" value="ACP-like"/>
    <property type="match status" value="1"/>
</dbReference>
<evidence type="ECO:0000313" key="5">
    <source>
        <dbReference type="EMBL" id="ETR98316.1"/>
    </source>
</evidence>
<dbReference type="SUPFAM" id="SSF56801">
    <property type="entry name" value="Acetyl-CoA synthetase-like"/>
    <property type="match status" value="1"/>
</dbReference>
<dbReference type="KEGG" id="trr:M419DRAFT_45274"/>
<keyword evidence="5" id="KW-0012">Acyltransferase</keyword>
<dbReference type="Gene3D" id="3.30.300.30">
    <property type="match status" value="1"/>
</dbReference>
<dbReference type="PROSITE" id="PS00012">
    <property type="entry name" value="PHOSPHOPANTETHEINE"/>
    <property type="match status" value="1"/>
</dbReference>
<keyword evidence="3" id="KW-0436">Ligase</keyword>
<dbReference type="GO" id="GO:0043041">
    <property type="term" value="P:amino acid activation for nonribosomal peptide biosynthetic process"/>
    <property type="evidence" value="ECO:0007669"/>
    <property type="project" value="TreeGrafter"/>
</dbReference>